<dbReference type="FunFam" id="3.40.30.10:FF:000092">
    <property type="entry name" value="Monothiol glutaredoxin"/>
    <property type="match status" value="1"/>
</dbReference>
<dbReference type="Proteomes" id="UP000507470">
    <property type="component" value="Unassembled WGS sequence"/>
</dbReference>
<dbReference type="EMBL" id="CACVKT020009206">
    <property type="protein sequence ID" value="CAC5420965.1"/>
    <property type="molecule type" value="Genomic_DNA"/>
</dbReference>
<dbReference type="FunFam" id="3.40.30.10:FF:000012">
    <property type="entry name" value="Monothiol glutaredoxin"/>
    <property type="match status" value="2"/>
</dbReference>
<dbReference type="Gene3D" id="3.40.30.10">
    <property type="entry name" value="Glutaredoxin"/>
    <property type="match status" value="3"/>
</dbReference>
<dbReference type="InterPro" id="IPR036249">
    <property type="entry name" value="Thioredoxin-like_sf"/>
</dbReference>
<evidence type="ECO:0000256" key="2">
    <source>
        <dbReference type="ARBA" id="ARBA00023004"/>
    </source>
</evidence>
<dbReference type="GO" id="GO:0006879">
    <property type="term" value="P:intracellular iron ion homeostasis"/>
    <property type="evidence" value="ECO:0007669"/>
    <property type="project" value="TreeGrafter"/>
</dbReference>
<dbReference type="InterPro" id="IPR013766">
    <property type="entry name" value="Thioredoxin_domain"/>
</dbReference>
<dbReference type="NCBIfam" id="TIGR00365">
    <property type="entry name" value="Grx4 family monothiol glutaredoxin"/>
    <property type="match status" value="2"/>
</dbReference>
<dbReference type="GO" id="GO:0005829">
    <property type="term" value="C:cytosol"/>
    <property type="evidence" value="ECO:0007669"/>
    <property type="project" value="TreeGrafter"/>
</dbReference>
<sequence length="329" mass="37013">MAKVRETSSVKEFNELLDKSDSQLVVVHFSAVWAPQCKQMNEVLEELSKETEFVNVVFMKVEAEDIPELSEKYQIAAVPTFIFLKKKQVVDRVDGANAAELTKKVKLLSSPTAGVITQQSAAPPKQDLDTRLKNLINSAPVLLFMKGSPEEPKCGFSRTITQIFNDRGIKYSTFDILQDEEVRQGLKKFSNWPTYPQLYANGELIGGLDIVKELVESGELESQLPQQEKLEDRLKKLINKSNVMLFMKGNPETPRCGFSKQTVGILSEIGLPYDTFDILSDEDVRQGLKKFSNWPTYPQIYVKGELIGGLDIIKELKESGELETTLKGE</sequence>
<dbReference type="GO" id="GO:0005634">
    <property type="term" value="C:nucleus"/>
    <property type="evidence" value="ECO:0007669"/>
    <property type="project" value="TreeGrafter"/>
</dbReference>
<dbReference type="SUPFAM" id="SSF52833">
    <property type="entry name" value="Thioredoxin-like"/>
    <property type="match status" value="3"/>
</dbReference>
<proteinExistence type="predicted"/>
<dbReference type="AlphaFoldDB" id="A0A6J8EN28"/>
<keyword evidence="6" id="KW-1185">Reference proteome</keyword>
<dbReference type="PANTHER" id="PTHR10293">
    <property type="entry name" value="GLUTAREDOXIN FAMILY MEMBER"/>
    <property type="match status" value="1"/>
</dbReference>
<protein>
    <recommendedName>
        <fullName evidence="4">Thioredoxin domain-containing protein</fullName>
    </recommendedName>
</protein>
<dbReference type="PANTHER" id="PTHR10293:SF73">
    <property type="entry name" value="GLUTAREDOXIN-3"/>
    <property type="match status" value="1"/>
</dbReference>
<name>A0A6J8EN28_MYTCO</name>
<dbReference type="InterPro" id="IPR033658">
    <property type="entry name" value="GRX_PICOT-like"/>
</dbReference>
<dbReference type="OrthoDB" id="415696at2759"/>
<keyword evidence="2" id="KW-0408">Iron</keyword>
<evidence type="ECO:0000313" key="6">
    <source>
        <dbReference type="Proteomes" id="UP000507470"/>
    </source>
</evidence>
<reference evidence="5 6" key="1">
    <citation type="submission" date="2020-06" db="EMBL/GenBank/DDBJ databases">
        <authorList>
            <person name="Li R."/>
            <person name="Bekaert M."/>
        </authorList>
    </citation>
    <scope>NUCLEOTIDE SEQUENCE [LARGE SCALE GENOMIC DNA]</scope>
    <source>
        <strain evidence="6">wild</strain>
    </source>
</reference>
<feature type="domain" description="Thioredoxin" evidence="4">
    <location>
        <begin position="1"/>
        <end position="110"/>
    </location>
</feature>
<dbReference type="PROSITE" id="PS51352">
    <property type="entry name" value="THIOREDOXIN_2"/>
    <property type="match status" value="1"/>
</dbReference>
<evidence type="ECO:0000313" key="5">
    <source>
        <dbReference type="EMBL" id="CAC5420965.1"/>
    </source>
</evidence>
<dbReference type="GO" id="GO:0046872">
    <property type="term" value="F:metal ion binding"/>
    <property type="evidence" value="ECO:0007669"/>
    <property type="project" value="UniProtKB-KW"/>
</dbReference>
<evidence type="ECO:0000259" key="4">
    <source>
        <dbReference type="PROSITE" id="PS51352"/>
    </source>
</evidence>
<evidence type="ECO:0000256" key="3">
    <source>
        <dbReference type="ARBA" id="ARBA00023014"/>
    </source>
</evidence>
<dbReference type="PROSITE" id="PS51354">
    <property type="entry name" value="GLUTAREDOXIN_2"/>
    <property type="match status" value="2"/>
</dbReference>
<keyword evidence="3" id="KW-0411">Iron-sulfur</keyword>
<dbReference type="CDD" id="cd02984">
    <property type="entry name" value="TRX_PICOT"/>
    <property type="match status" value="1"/>
</dbReference>
<evidence type="ECO:0000256" key="1">
    <source>
        <dbReference type="ARBA" id="ARBA00022723"/>
    </source>
</evidence>
<dbReference type="Pfam" id="PF00085">
    <property type="entry name" value="Thioredoxin"/>
    <property type="match status" value="1"/>
</dbReference>
<dbReference type="CDD" id="cd03028">
    <property type="entry name" value="GRX_PICOT_like"/>
    <property type="match status" value="2"/>
</dbReference>
<dbReference type="InterPro" id="IPR004480">
    <property type="entry name" value="Monothiol_GRX-rel"/>
</dbReference>
<organism evidence="5 6">
    <name type="scientific">Mytilus coruscus</name>
    <name type="common">Sea mussel</name>
    <dbReference type="NCBI Taxonomy" id="42192"/>
    <lineage>
        <taxon>Eukaryota</taxon>
        <taxon>Metazoa</taxon>
        <taxon>Spiralia</taxon>
        <taxon>Lophotrochozoa</taxon>
        <taxon>Mollusca</taxon>
        <taxon>Bivalvia</taxon>
        <taxon>Autobranchia</taxon>
        <taxon>Pteriomorphia</taxon>
        <taxon>Mytilida</taxon>
        <taxon>Mytiloidea</taxon>
        <taxon>Mytilidae</taxon>
        <taxon>Mytilinae</taxon>
        <taxon>Mytilus</taxon>
    </lineage>
</organism>
<dbReference type="InterPro" id="IPR002109">
    <property type="entry name" value="Glutaredoxin"/>
</dbReference>
<dbReference type="GO" id="GO:0051536">
    <property type="term" value="F:iron-sulfur cluster binding"/>
    <property type="evidence" value="ECO:0007669"/>
    <property type="project" value="UniProtKB-KW"/>
</dbReference>
<keyword evidence="1" id="KW-0479">Metal-binding</keyword>
<accession>A0A6J8EN28</accession>
<dbReference type="Pfam" id="PF00462">
    <property type="entry name" value="Glutaredoxin"/>
    <property type="match status" value="2"/>
</dbReference>
<gene>
    <name evidence="5" type="ORF">MCOR_53135</name>
</gene>